<keyword evidence="2" id="KW-1185">Reference proteome</keyword>
<dbReference type="AlphaFoldDB" id="A0A8H3IU00"/>
<evidence type="ECO:0000313" key="2">
    <source>
        <dbReference type="Proteomes" id="UP000664521"/>
    </source>
</evidence>
<gene>
    <name evidence="1" type="ORF">HETSPECPRED_008662</name>
</gene>
<accession>A0A8H3IU00</accession>
<reference evidence="1" key="1">
    <citation type="submission" date="2021-03" db="EMBL/GenBank/DDBJ databases">
        <authorList>
            <person name="Tagirdzhanova G."/>
        </authorList>
    </citation>
    <scope>NUCLEOTIDE SEQUENCE</scope>
</reference>
<dbReference type="EMBL" id="CAJPDS010000068">
    <property type="protein sequence ID" value="CAF9933490.1"/>
    <property type="molecule type" value="Genomic_DNA"/>
</dbReference>
<dbReference type="Proteomes" id="UP000664521">
    <property type="component" value="Unassembled WGS sequence"/>
</dbReference>
<comment type="caution">
    <text evidence="1">The sequence shown here is derived from an EMBL/GenBank/DDBJ whole genome shotgun (WGS) entry which is preliminary data.</text>
</comment>
<organism evidence="1 2">
    <name type="scientific">Heterodermia speciosa</name>
    <dbReference type="NCBI Taxonomy" id="116794"/>
    <lineage>
        <taxon>Eukaryota</taxon>
        <taxon>Fungi</taxon>
        <taxon>Dikarya</taxon>
        <taxon>Ascomycota</taxon>
        <taxon>Pezizomycotina</taxon>
        <taxon>Lecanoromycetes</taxon>
        <taxon>OSLEUM clade</taxon>
        <taxon>Lecanoromycetidae</taxon>
        <taxon>Caliciales</taxon>
        <taxon>Physciaceae</taxon>
        <taxon>Heterodermia</taxon>
    </lineage>
</organism>
<sequence length="96" mass="11130">MSTNGSNGIEDYSDYLPEVHKQHGFLAFVFKFIFDTRLDISTATKVASLVNDKFPDLDNFDPATALGCYKFLEKHGIQDWKQWQDLEKTTRKLRPQ</sequence>
<name>A0A8H3IU00_9LECA</name>
<evidence type="ECO:0000313" key="1">
    <source>
        <dbReference type="EMBL" id="CAF9933490.1"/>
    </source>
</evidence>
<protein>
    <submittedName>
        <fullName evidence="1">Uncharacterized protein</fullName>
    </submittedName>
</protein>
<proteinExistence type="predicted"/>